<evidence type="ECO:0000313" key="2">
    <source>
        <dbReference type="Proteomes" id="UP001226867"/>
    </source>
</evidence>
<comment type="caution">
    <text evidence="1">The sequence shown here is derived from an EMBL/GenBank/DDBJ whole genome shotgun (WGS) entry which is preliminary data.</text>
</comment>
<organism evidence="1 2">
    <name type="scientific">Variovorax ginsengisoli</name>
    <dbReference type="NCBI Taxonomy" id="363844"/>
    <lineage>
        <taxon>Bacteria</taxon>
        <taxon>Pseudomonadati</taxon>
        <taxon>Pseudomonadota</taxon>
        <taxon>Betaproteobacteria</taxon>
        <taxon>Burkholderiales</taxon>
        <taxon>Comamonadaceae</taxon>
        <taxon>Variovorax</taxon>
    </lineage>
</organism>
<name>A0ABT9SBZ4_9BURK</name>
<sequence length="238" mass="26368">MRESIRRGFTEFADSARPIEQLMRRIQNESPAALRDADLRTQHHTIQFGSVVLLSGFLESFLRVNCENYFAQLSAKGFGMDRLGFDFLEIHIREGAGHLADMVKRESKHRPKTLGNSSAFVRRLVAPIADAAKSPAWEAFARTQGNPSAEVVKAVLQGLGIRGGLNSLEGAIQGRYSASTIEQLLKNFIELRNECAHSGSSVNVPQPSTILDLVYFMRILILGVCRLTDRKISELTGP</sequence>
<dbReference type="RefSeq" id="WP_307691060.1">
    <property type="nucleotide sequence ID" value="NZ_JAUSRO010000011.1"/>
</dbReference>
<evidence type="ECO:0000313" key="1">
    <source>
        <dbReference type="EMBL" id="MDP9901291.1"/>
    </source>
</evidence>
<dbReference type="Proteomes" id="UP001226867">
    <property type="component" value="Unassembled WGS sequence"/>
</dbReference>
<proteinExistence type="predicted"/>
<accession>A0ABT9SBZ4</accession>
<protein>
    <recommendedName>
        <fullName evidence="3">RiboL-PSP-HEPN domain-containing protein</fullName>
    </recommendedName>
</protein>
<keyword evidence="2" id="KW-1185">Reference proteome</keyword>
<evidence type="ECO:0008006" key="3">
    <source>
        <dbReference type="Google" id="ProtNLM"/>
    </source>
</evidence>
<dbReference type="EMBL" id="JAUSRO010000011">
    <property type="protein sequence ID" value="MDP9901291.1"/>
    <property type="molecule type" value="Genomic_DNA"/>
</dbReference>
<reference evidence="1 2" key="1">
    <citation type="submission" date="2023-07" db="EMBL/GenBank/DDBJ databases">
        <title>Sorghum-associated microbial communities from plants grown in Nebraska, USA.</title>
        <authorList>
            <person name="Schachtman D."/>
        </authorList>
    </citation>
    <scope>NUCLEOTIDE SEQUENCE [LARGE SCALE GENOMIC DNA]</scope>
    <source>
        <strain evidence="1 2">DS1607</strain>
    </source>
</reference>
<gene>
    <name evidence="1" type="ORF">J2W36_003557</name>
</gene>